<protein>
    <submittedName>
        <fullName evidence="2">Uncharacterized protein</fullName>
    </submittedName>
</protein>
<name>A0A087SJH5_AUXPR</name>
<accession>A0A087SJH5</accession>
<dbReference type="EMBL" id="KL662123">
    <property type="protein sequence ID" value="KFM25879.1"/>
    <property type="molecule type" value="Genomic_DNA"/>
</dbReference>
<evidence type="ECO:0000256" key="1">
    <source>
        <dbReference type="SAM" id="MobiDB-lite"/>
    </source>
</evidence>
<evidence type="ECO:0000313" key="3">
    <source>
        <dbReference type="Proteomes" id="UP000028924"/>
    </source>
</evidence>
<proteinExistence type="predicted"/>
<dbReference type="KEGG" id="apro:F751_1493"/>
<sequence>MRRSASSAVLSSTTRSMFWWSMSTLRSTEPSAPGGNTRARSTVSTSGAAARWAGTTWGGWSKL</sequence>
<dbReference type="GeneID" id="23612884"/>
<feature type="region of interest" description="Disordered" evidence="1">
    <location>
        <begin position="26"/>
        <end position="49"/>
    </location>
</feature>
<keyword evidence="3" id="KW-1185">Reference proteome</keyword>
<dbReference type="RefSeq" id="XP_011398775.1">
    <property type="nucleotide sequence ID" value="XM_011400473.1"/>
</dbReference>
<dbReference type="Proteomes" id="UP000028924">
    <property type="component" value="Unassembled WGS sequence"/>
</dbReference>
<organism evidence="2 3">
    <name type="scientific">Auxenochlorella protothecoides</name>
    <name type="common">Green microalga</name>
    <name type="synonym">Chlorella protothecoides</name>
    <dbReference type="NCBI Taxonomy" id="3075"/>
    <lineage>
        <taxon>Eukaryota</taxon>
        <taxon>Viridiplantae</taxon>
        <taxon>Chlorophyta</taxon>
        <taxon>core chlorophytes</taxon>
        <taxon>Trebouxiophyceae</taxon>
        <taxon>Chlorellales</taxon>
        <taxon>Chlorellaceae</taxon>
        <taxon>Auxenochlorella</taxon>
    </lineage>
</organism>
<gene>
    <name evidence="2" type="ORF">F751_1493</name>
</gene>
<evidence type="ECO:0000313" key="2">
    <source>
        <dbReference type="EMBL" id="KFM25879.1"/>
    </source>
</evidence>
<dbReference type="AlphaFoldDB" id="A0A087SJH5"/>
<reference evidence="2 3" key="1">
    <citation type="journal article" date="2014" name="BMC Genomics">
        <title>Oil accumulation mechanisms of the oleaginous microalga Chlorella protothecoides revealed through its genome, transcriptomes, and proteomes.</title>
        <authorList>
            <person name="Gao C."/>
            <person name="Wang Y."/>
            <person name="Shen Y."/>
            <person name="Yan D."/>
            <person name="He X."/>
            <person name="Dai J."/>
            <person name="Wu Q."/>
        </authorList>
    </citation>
    <scope>NUCLEOTIDE SEQUENCE [LARGE SCALE GENOMIC DNA]</scope>
    <source>
        <strain evidence="2 3">0710</strain>
    </source>
</reference>